<evidence type="ECO:0000313" key="15">
    <source>
        <dbReference type="Proteomes" id="UP001620645"/>
    </source>
</evidence>
<dbReference type="PANTHER" id="PTHR12022:SF0">
    <property type="entry name" value="CYTOCHROME B-C1 COMPLEX SUBUNIT 7"/>
    <property type="match status" value="1"/>
</dbReference>
<organism evidence="13 15">
    <name type="scientific">Heterodera schachtii</name>
    <name type="common">Sugarbeet cyst nematode worm</name>
    <name type="synonym">Tylenchus schachtii</name>
    <dbReference type="NCBI Taxonomy" id="97005"/>
    <lineage>
        <taxon>Eukaryota</taxon>
        <taxon>Metazoa</taxon>
        <taxon>Ecdysozoa</taxon>
        <taxon>Nematoda</taxon>
        <taxon>Chromadorea</taxon>
        <taxon>Rhabditida</taxon>
        <taxon>Tylenchina</taxon>
        <taxon>Tylenchomorpha</taxon>
        <taxon>Tylenchoidea</taxon>
        <taxon>Heteroderidae</taxon>
        <taxon>Heteroderinae</taxon>
        <taxon>Heterodera</taxon>
    </lineage>
</organism>
<dbReference type="PANTHER" id="PTHR12022">
    <property type="entry name" value="UBIQUINOL-CYTOCHROME C REDUCTASE COMPLEX 14 KD PROTEIN"/>
    <property type="match status" value="1"/>
</dbReference>
<sequence>MHNILKRSFAHVSPSLLKKPFNDPYPIAAWRSHPANMAKGVKFDHDNAFVRFCRYYLWHYGWSGRQYGLQFYDQAFEPHPLVQEALRRLRLKDPYQYDLRLQRILLASQLGSKNERLPKNMWTKWDDETFYLNPYFNEIEEEKLEREASTGIKPGYQLKEQI</sequence>
<protein>
    <recommendedName>
        <fullName evidence="3">Cytochrome b-c1 complex subunit 7</fullName>
    </recommendedName>
    <alternativeName>
        <fullName evidence="10">Complex III subunit VII</fullName>
    </alternativeName>
    <alternativeName>
        <fullName evidence="11">Ubiquinol-cytochrome c reductase complex 14 kDa protein</fullName>
    </alternativeName>
</protein>
<dbReference type="Pfam" id="PF02271">
    <property type="entry name" value="UCR_14kD"/>
    <property type="match status" value="1"/>
</dbReference>
<evidence type="ECO:0000313" key="13">
    <source>
        <dbReference type="EMBL" id="KAL3077094.1"/>
    </source>
</evidence>
<evidence type="ECO:0000256" key="9">
    <source>
        <dbReference type="ARBA" id="ARBA00023136"/>
    </source>
</evidence>
<evidence type="ECO:0000256" key="5">
    <source>
        <dbReference type="ARBA" id="ARBA00022660"/>
    </source>
</evidence>
<evidence type="ECO:0000256" key="11">
    <source>
        <dbReference type="ARBA" id="ARBA00032927"/>
    </source>
</evidence>
<name>A0ABD2IAE7_HETSC</name>
<proteinExistence type="inferred from homology"/>
<dbReference type="InterPro" id="IPR036544">
    <property type="entry name" value="QCR7_sf"/>
</dbReference>
<keyword evidence="6" id="KW-0999">Mitochondrion inner membrane</keyword>
<dbReference type="Gene3D" id="1.10.1090.10">
    <property type="entry name" value="Cytochrome b-c1 complex subunit 7"/>
    <property type="match status" value="1"/>
</dbReference>
<comment type="subcellular location">
    <subcellularLocation>
        <location evidence="1">Mitochondrion inner membrane</location>
        <topology evidence="1">Peripheral membrane protein</topology>
        <orientation evidence="1">Matrix side</orientation>
    </subcellularLocation>
</comment>
<dbReference type="AlphaFoldDB" id="A0ABD2IAE7"/>
<keyword evidence="7" id="KW-0249">Electron transport</keyword>
<keyword evidence="15" id="KW-1185">Reference proteome</keyword>
<evidence type="ECO:0000256" key="10">
    <source>
        <dbReference type="ARBA" id="ARBA00031021"/>
    </source>
</evidence>
<dbReference type="InterPro" id="IPR003197">
    <property type="entry name" value="QCR7"/>
</dbReference>
<evidence type="ECO:0000256" key="7">
    <source>
        <dbReference type="ARBA" id="ARBA00022982"/>
    </source>
</evidence>
<dbReference type="SUPFAM" id="SSF81524">
    <property type="entry name" value="14 kDa protein of cytochrome bc1 complex (Ubiquinol-cytochrome c reductase)"/>
    <property type="match status" value="1"/>
</dbReference>
<keyword evidence="4" id="KW-0813">Transport</keyword>
<comment type="caution">
    <text evidence="13">The sequence shown here is derived from an EMBL/GenBank/DDBJ whole genome shotgun (WGS) entry which is preliminary data.</text>
</comment>
<keyword evidence="5" id="KW-0679">Respiratory chain</keyword>
<evidence type="ECO:0000256" key="6">
    <source>
        <dbReference type="ARBA" id="ARBA00022792"/>
    </source>
</evidence>
<evidence type="ECO:0000256" key="1">
    <source>
        <dbReference type="ARBA" id="ARBA00004443"/>
    </source>
</evidence>
<evidence type="ECO:0000256" key="2">
    <source>
        <dbReference type="ARBA" id="ARBA00008554"/>
    </source>
</evidence>
<evidence type="ECO:0000256" key="3">
    <source>
        <dbReference type="ARBA" id="ARBA00016323"/>
    </source>
</evidence>
<dbReference type="Proteomes" id="UP001620645">
    <property type="component" value="Unassembled WGS sequence"/>
</dbReference>
<gene>
    <name evidence="14" type="ORF">niasHS_001650</name>
    <name evidence="13" type="ORF">niasHS_013083</name>
</gene>
<comment type="subunit">
    <text evidence="12">Component of the ubiquinol-cytochrome c oxidoreductase (cytochrome b-c1 complex, complex III, CIII), a multisubunit enzyme composed of 3 respiratory subunits cytochrome b, cytochrome c1 and Rieske protein, 2 core protein subunits, and additional low-molecular weight protein subunits. The complex exists as an obligatory dimer and forms supercomplexes (SCs) in the inner mitochondrial membrane with cytochrome c oxidase (complex IV, CIV).</text>
</comment>
<reference evidence="13 15" key="1">
    <citation type="submission" date="2024-10" db="EMBL/GenBank/DDBJ databases">
        <authorList>
            <person name="Kim D."/>
        </authorList>
    </citation>
    <scope>NUCLEOTIDE SEQUENCE [LARGE SCALE GENOMIC DNA]</scope>
    <source>
        <strain evidence="13">Taebaek</strain>
    </source>
</reference>
<evidence type="ECO:0000256" key="4">
    <source>
        <dbReference type="ARBA" id="ARBA00022448"/>
    </source>
</evidence>
<dbReference type="GO" id="GO:0005743">
    <property type="term" value="C:mitochondrial inner membrane"/>
    <property type="evidence" value="ECO:0007669"/>
    <property type="project" value="UniProtKB-SubCell"/>
</dbReference>
<keyword evidence="8" id="KW-0496">Mitochondrion</keyword>
<evidence type="ECO:0000256" key="8">
    <source>
        <dbReference type="ARBA" id="ARBA00023128"/>
    </source>
</evidence>
<dbReference type="EMBL" id="JBICCN010000327">
    <property type="protein sequence ID" value="KAL3077094.1"/>
    <property type="molecule type" value="Genomic_DNA"/>
</dbReference>
<evidence type="ECO:0000313" key="14">
    <source>
        <dbReference type="EMBL" id="KAL3101190.1"/>
    </source>
</evidence>
<accession>A0ABD2IAE7</accession>
<comment type="similarity">
    <text evidence="2">Belongs to the UQCRB/QCR7 family.</text>
</comment>
<keyword evidence="9" id="KW-0472">Membrane</keyword>
<evidence type="ECO:0000256" key="12">
    <source>
        <dbReference type="ARBA" id="ARBA00038521"/>
    </source>
</evidence>
<dbReference type="EMBL" id="JBICCN010000027">
    <property type="protein sequence ID" value="KAL3101190.1"/>
    <property type="molecule type" value="Genomic_DNA"/>
</dbReference>